<comment type="caution">
    <text evidence="2">The sequence shown here is derived from an EMBL/GenBank/DDBJ whole genome shotgun (WGS) entry which is preliminary data.</text>
</comment>
<keyword evidence="3" id="KW-1185">Reference proteome</keyword>
<name>A0A812B5P7_ACAPH</name>
<gene>
    <name evidence="2" type="ORF">SPHA_11911</name>
</gene>
<dbReference type="Proteomes" id="UP000597762">
    <property type="component" value="Unassembled WGS sequence"/>
</dbReference>
<protein>
    <submittedName>
        <fullName evidence="2">Uncharacterized protein</fullName>
    </submittedName>
</protein>
<keyword evidence="1" id="KW-0472">Membrane</keyword>
<proteinExistence type="predicted"/>
<feature type="transmembrane region" description="Helical" evidence="1">
    <location>
        <begin position="56"/>
        <end position="82"/>
    </location>
</feature>
<feature type="transmembrane region" description="Helical" evidence="1">
    <location>
        <begin position="267"/>
        <end position="291"/>
    </location>
</feature>
<feature type="transmembrane region" description="Helical" evidence="1">
    <location>
        <begin position="16"/>
        <end position="36"/>
    </location>
</feature>
<feature type="transmembrane region" description="Helical" evidence="1">
    <location>
        <begin position="197"/>
        <end position="220"/>
    </location>
</feature>
<sequence length="317" mass="36016">MTYLSIYLSIYLSQSLAYLSLYLVLWFLFFSLWLLTLSLISQSNYFSTCCLWLSPFLFYHIFLFLLPIFYNHIALSTILSFFSSHFCSQALCANFRPSLFLNLPFLFASHFLPPTLSYALLCSSLFLSSSSLLATFFLLLFFASHFLRLFFALHVLPLALLCSPIFPLALLCFPLFSSHFSLLLALLYSPLSSCRSSLLPTFFLSLFFAPHFLALALLCSPLSPFQSLSPHVLLPLCSFQLSSSITVIFFFLPIFVPAYNSLPPTTFLFLSLSFLLSSFHPIVTILLFPLLQSCSLPLFSIIASIFYKFHGTTLFVH</sequence>
<feature type="transmembrane region" description="Helical" evidence="1">
    <location>
        <begin position="232"/>
        <end position="255"/>
    </location>
</feature>
<feature type="transmembrane region" description="Helical" evidence="1">
    <location>
        <begin position="94"/>
        <end position="112"/>
    </location>
</feature>
<dbReference type="EMBL" id="CAHIKZ030000398">
    <property type="protein sequence ID" value="CAE1172118.1"/>
    <property type="molecule type" value="Genomic_DNA"/>
</dbReference>
<keyword evidence="1" id="KW-1133">Transmembrane helix</keyword>
<evidence type="ECO:0000313" key="2">
    <source>
        <dbReference type="EMBL" id="CAE1172118.1"/>
    </source>
</evidence>
<feature type="transmembrane region" description="Helical" evidence="1">
    <location>
        <begin position="298"/>
        <end position="316"/>
    </location>
</feature>
<keyword evidence="1" id="KW-0812">Transmembrane</keyword>
<reference evidence="2" key="1">
    <citation type="submission" date="2021-01" db="EMBL/GenBank/DDBJ databases">
        <authorList>
            <person name="Li R."/>
            <person name="Bekaert M."/>
        </authorList>
    </citation>
    <scope>NUCLEOTIDE SEQUENCE</scope>
    <source>
        <strain evidence="2">Farmed</strain>
    </source>
</reference>
<accession>A0A812B5P7</accession>
<dbReference type="AlphaFoldDB" id="A0A812B5P7"/>
<feature type="transmembrane region" description="Helical" evidence="1">
    <location>
        <begin position="149"/>
        <end position="177"/>
    </location>
</feature>
<evidence type="ECO:0000256" key="1">
    <source>
        <dbReference type="SAM" id="Phobius"/>
    </source>
</evidence>
<organism evidence="2 3">
    <name type="scientific">Acanthosepion pharaonis</name>
    <name type="common">Pharaoh cuttlefish</name>
    <name type="synonym">Sepia pharaonis</name>
    <dbReference type="NCBI Taxonomy" id="158019"/>
    <lineage>
        <taxon>Eukaryota</taxon>
        <taxon>Metazoa</taxon>
        <taxon>Spiralia</taxon>
        <taxon>Lophotrochozoa</taxon>
        <taxon>Mollusca</taxon>
        <taxon>Cephalopoda</taxon>
        <taxon>Coleoidea</taxon>
        <taxon>Decapodiformes</taxon>
        <taxon>Sepiida</taxon>
        <taxon>Sepiina</taxon>
        <taxon>Sepiidae</taxon>
        <taxon>Acanthosepion</taxon>
    </lineage>
</organism>
<evidence type="ECO:0000313" key="3">
    <source>
        <dbReference type="Proteomes" id="UP000597762"/>
    </source>
</evidence>